<protein>
    <recommendedName>
        <fullName evidence="3">DUF2971 domain-containing protein</fullName>
    </recommendedName>
</protein>
<dbReference type="RefSeq" id="WP_131726272.1">
    <property type="nucleotide sequence ID" value="NZ_CYUD01000002.1"/>
</dbReference>
<gene>
    <name evidence="1" type="ORF">RUE5091_00981</name>
</gene>
<organism evidence="1 2">
    <name type="scientific">Ruegeria denitrificans</name>
    <dbReference type="NCBI Taxonomy" id="1715692"/>
    <lineage>
        <taxon>Bacteria</taxon>
        <taxon>Pseudomonadati</taxon>
        <taxon>Pseudomonadota</taxon>
        <taxon>Alphaproteobacteria</taxon>
        <taxon>Rhodobacterales</taxon>
        <taxon>Roseobacteraceae</taxon>
        <taxon>Ruegeria</taxon>
    </lineage>
</organism>
<dbReference type="AlphaFoldDB" id="A0A0P1I531"/>
<dbReference type="Proteomes" id="UP000051260">
    <property type="component" value="Unassembled WGS sequence"/>
</dbReference>
<proteinExistence type="predicted"/>
<name>A0A0P1I531_9RHOB</name>
<reference evidence="2" key="1">
    <citation type="submission" date="2015-09" db="EMBL/GenBank/DDBJ databases">
        <authorList>
            <person name="Rodrigo-Torres L."/>
            <person name="Arahal D.R."/>
        </authorList>
    </citation>
    <scope>NUCLEOTIDE SEQUENCE [LARGE SCALE GENOMIC DNA]</scope>
    <source>
        <strain evidence="2">CECT 5091</strain>
    </source>
</reference>
<keyword evidence="2" id="KW-1185">Reference proteome</keyword>
<dbReference type="OrthoDB" id="4119964at2"/>
<evidence type="ECO:0000313" key="1">
    <source>
        <dbReference type="EMBL" id="CUJ90092.1"/>
    </source>
</evidence>
<evidence type="ECO:0008006" key="3">
    <source>
        <dbReference type="Google" id="ProtNLM"/>
    </source>
</evidence>
<dbReference type="EMBL" id="CYUD01000002">
    <property type="protein sequence ID" value="CUJ90092.1"/>
    <property type="molecule type" value="Genomic_DNA"/>
</dbReference>
<accession>A0A0P1I531</accession>
<evidence type="ECO:0000313" key="2">
    <source>
        <dbReference type="Proteomes" id="UP000051260"/>
    </source>
</evidence>
<sequence>MNETKRLYYYTGPNFALEIVARRQLKLSFPNEVNDIFEMTPFDFGNNRDIRKAWRDTIDQFSQGHGFISLSSEWNHPTMWGHYASNHLGVCFGFDVLGGVVPIDYVDSFVNFDRRALENDAELKTLLDFSQKTKSKHWQYENEWRGYVELTCHQKKLKARGANLFFESFNDGLRLREIIIGARSHLTASQFQKALNGYDGVEISTARASFRDFKIVKQRSQKLQK</sequence>
<dbReference type="STRING" id="1715692.RUE5091_00981"/>